<feature type="transmembrane region" description="Helical" evidence="2">
    <location>
        <begin position="112"/>
        <end position="132"/>
    </location>
</feature>
<feature type="transmembrane region" description="Helical" evidence="2">
    <location>
        <begin position="76"/>
        <end position="100"/>
    </location>
</feature>
<protein>
    <submittedName>
        <fullName evidence="3">Uncharacterized protein</fullName>
    </submittedName>
</protein>
<dbReference type="AlphaFoldDB" id="A0A7S8E9M2"/>
<feature type="transmembrane region" description="Helical" evidence="2">
    <location>
        <begin position="35"/>
        <end position="56"/>
    </location>
</feature>
<feature type="transmembrane region" description="Helical" evidence="2">
    <location>
        <begin position="203"/>
        <end position="229"/>
    </location>
</feature>
<evidence type="ECO:0000256" key="2">
    <source>
        <dbReference type="SAM" id="Phobius"/>
    </source>
</evidence>
<name>A0A7S8E9M2_9CHLR</name>
<reference evidence="3 4" key="1">
    <citation type="submission" date="2020-02" db="EMBL/GenBank/DDBJ databases">
        <authorList>
            <person name="Zheng R.K."/>
            <person name="Sun C.M."/>
        </authorList>
    </citation>
    <scope>NUCLEOTIDE SEQUENCE [LARGE SCALE GENOMIC DNA]</scope>
    <source>
        <strain evidence="4">rifampicinis</strain>
    </source>
</reference>
<keyword evidence="2" id="KW-0472">Membrane</keyword>
<proteinExistence type="predicted"/>
<dbReference type="RefSeq" id="WP_195170981.1">
    <property type="nucleotide sequence ID" value="NZ_CP062983.1"/>
</dbReference>
<sequence>MEQQTHRTTPRRTQGYTPDNYKTDKFWSHWIGGSMLVWPISVVVAAVIFVPTAFFFGSLLQIHMFDYTGTRFSDLLMGGVMTVIAGGAIGFAVGSIQQYILKNILLWTADRWTLASVLGGIAGGIIVGFMFLMDDPSLYYVHDVTIFTAMPIYITVLSMVQYLALRVAVRSGWLWVLANLVGGLVFSGLLLRNSLDPAVWGDLIASLGMWALAIIAQGAVTGYVLLFLFERHAYPYEEDEDDSIEEGVTRTPGQHSVWDKAI</sequence>
<organism evidence="3 4">
    <name type="scientific">Phototrophicus methaneseepsis</name>
    <dbReference type="NCBI Taxonomy" id="2710758"/>
    <lineage>
        <taxon>Bacteria</taxon>
        <taxon>Bacillati</taxon>
        <taxon>Chloroflexota</taxon>
        <taxon>Candidatus Thermofontia</taxon>
        <taxon>Phototrophicales</taxon>
        <taxon>Phototrophicaceae</taxon>
        <taxon>Phototrophicus</taxon>
    </lineage>
</organism>
<evidence type="ECO:0000256" key="1">
    <source>
        <dbReference type="SAM" id="MobiDB-lite"/>
    </source>
</evidence>
<accession>A0A7S8E9M2</accession>
<evidence type="ECO:0000313" key="3">
    <source>
        <dbReference type="EMBL" id="QPC82912.1"/>
    </source>
</evidence>
<keyword evidence="2" id="KW-1133">Transmembrane helix</keyword>
<dbReference type="Proteomes" id="UP000594468">
    <property type="component" value="Chromosome"/>
</dbReference>
<gene>
    <name evidence="3" type="ORF">G4Y79_00640</name>
</gene>
<feature type="transmembrane region" description="Helical" evidence="2">
    <location>
        <begin position="172"/>
        <end position="191"/>
    </location>
</feature>
<feature type="region of interest" description="Disordered" evidence="1">
    <location>
        <begin position="243"/>
        <end position="262"/>
    </location>
</feature>
<keyword evidence="4" id="KW-1185">Reference proteome</keyword>
<dbReference type="KEGG" id="pmet:G4Y79_00640"/>
<feature type="transmembrane region" description="Helical" evidence="2">
    <location>
        <begin position="144"/>
        <end position="165"/>
    </location>
</feature>
<evidence type="ECO:0000313" key="4">
    <source>
        <dbReference type="Proteomes" id="UP000594468"/>
    </source>
</evidence>
<keyword evidence="2" id="KW-0812">Transmembrane</keyword>
<dbReference type="EMBL" id="CP062983">
    <property type="protein sequence ID" value="QPC82912.1"/>
    <property type="molecule type" value="Genomic_DNA"/>
</dbReference>